<feature type="domain" description="AB hydrolase-1" evidence="1">
    <location>
        <begin position="29"/>
        <end position="257"/>
    </location>
</feature>
<name>A0ABP9D962_9BACT</name>
<dbReference type="Pfam" id="PF00561">
    <property type="entry name" value="Abhydrolase_1"/>
    <property type="match status" value="1"/>
</dbReference>
<dbReference type="EMBL" id="BAABJX010000022">
    <property type="protein sequence ID" value="GAA4830263.1"/>
    <property type="molecule type" value="Genomic_DNA"/>
</dbReference>
<reference evidence="3" key="1">
    <citation type="journal article" date="2019" name="Int. J. Syst. Evol. Microbiol.">
        <title>The Global Catalogue of Microorganisms (GCM) 10K type strain sequencing project: providing services to taxonomists for standard genome sequencing and annotation.</title>
        <authorList>
            <consortium name="The Broad Institute Genomics Platform"/>
            <consortium name="The Broad Institute Genome Sequencing Center for Infectious Disease"/>
            <person name="Wu L."/>
            <person name="Ma J."/>
        </authorList>
    </citation>
    <scope>NUCLEOTIDE SEQUENCE [LARGE SCALE GENOMIC DNA]</scope>
    <source>
        <strain evidence="3">JCM 18326</strain>
    </source>
</reference>
<dbReference type="InterPro" id="IPR029058">
    <property type="entry name" value="AB_hydrolase_fold"/>
</dbReference>
<dbReference type="InterPro" id="IPR000073">
    <property type="entry name" value="AB_hydrolase_1"/>
</dbReference>
<evidence type="ECO:0000313" key="3">
    <source>
        <dbReference type="Proteomes" id="UP001500298"/>
    </source>
</evidence>
<evidence type="ECO:0000313" key="2">
    <source>
        <dbReference type="EMBL" id="GAA4830263.1"/>
    </source>
</evidence>
<gene>
    <name evidence="2" type="ORF">GCM10023331_14390</name>
</gene>
<dbReference type="PANTHER" id="PTHR46438:SF11">
    <property type="entry name" value="LIPASE-RELATED"/>
    <property type="match status" value="1"/>
</dbReference>
<accession>A0ABP9D962</accession>
<dbReference type="SUPFAM" id="SSF53474">
    <property type="entry name" value="alpha/beta-Hydrolases"/>
    <property type="match status" value="1"/>
</dbReference>
<dbReference type="RefSeq" id="WP_345370484.1">
    <property type="nucleotide sequence ID" value="NZ_BAABJX010000022.1"/>
</dbReference>
<proteinExistence type="predicted"/>
<sequence>MTKTTMTTNGFLTLPDGTIEYIKHGEGKPLLICLHGFGDSAKLFSVLAPTLQKRYTVYAISLPFHGKSTWKKKQFTLNTLIEVIELIKQKEKQERLSIMGYSLGGRSALMLVPHYYKLLDHLYLCAADGIKTHRLYDFAQLPHWFSVIVPIVMRSHKLMFWLVGLAYRKQWISKFLYDFTYNHFNTKEQRRRFFGCTTFVKSSRNMNLEQVQAYLNKEKVPVDLYFGKRDEVILMEGAQEFEKAVDGATLYTLDKGHLLIDEDLMLLLEKQLNTKVKREH</sequence>
<keyword evidence="3" id="KW-1185">Reference proteome</keyword>
<organism evidence="2 3">
    <name type="scientific">Algivirga pacifica</name>
    <dbReference type="NCBI Taxonomy" id="1162670"/>
    <lineage>
        <taxon>Bacteria</taxon>
        <taxon>Pseudomonadati</taxon>
        <taxon>Bacteroidota</taxon>
        <taxon>Cytophagia</taxon>
        <taxon>Cytophagales</taxon>
        <taxon>Flammeovirgaceae</taxon>
        <taxon>Algivirga</taxon>
    </lineage>
</organism>
<dbReference type="Gene3D" id="3.40.50.1820">
    <property type="entry name" value="alpha/beta hydrolase"/>
    <property type="match status" value="1"/>
</dbReference>
<comment type="caution">
    <text evidence="2">The sequence shown here is derived from an EMBL/GenBank/DDBJ whole genome shotgun (WGS) entry which is preliminary data.</text>
</comment>
<evidence type="ECO:0000259" key="1">
    <source>
        <dbReference type="Pfam" id="PF00561"/>
    </source>
</evidence>
<protein>
    <recommendedName>
        <fullName evidence="1">AB hydrolase-1 domain-containing protein</fullName>
    </recommendedName>
</protein>
<dbReference type="PANTHER" id="PTHR46438">
    <property type="entry name" value="ALPHA/BETA-HYDROLASES SUPERFAMILY PROTEIN"/>
    <property type="match status" value="1"/>
</dbReference>
<dbReference type="Proteomes" id="UP001500298">
    <property type="component" value="Unassembled WGS sequence"/>
</dbReference>